<accession>A0AAN9FPH1</accession>
<protein>
    <submittedName>
        <fullName evidence="1">Uncharacterized protein</fullName>
    </submittedName>
</protein>
<dbReference type="EMBL" id="JAYWIO010000003">
    <property type="protein sequence ID" value="KAK7277065.1"/>
    <property type="molecule type" value="Genomic_DNA"/>
</dbReference>
<gene>
    <name evidence="1" type="ORF">RIF29_18214</name>
</gene>
<reference evidence="1 2" key="1">
    <citation type="submission" date="2024-01" db="EMBL/GenBank/DDBJ databases">
        <title>The genomes of 5 underutilized Papilionoideae crops provide insights into root nodulation and disease resistanc.</title>
        <authorList>
            <person name="Yuan L."/>
        </authorList>
    </citation>
    <scope>NUCLEOTIDE SEQUENCE [LARGE SCALE GENOMIC DNA]</scope>
    <source>
        <strain evidence="1">ZHUSHIDOU_FW_LH</strain>
        <tissue evidence="1">Leaf</tissue>
    </source>
</reference>
<sequence length="96" mass="10703">MIGTRCDSYLLLNWLKKALQELESMEHEFDPEIKDIGPNLFSDDDGISGVPIPIPNPPQHAEAKVQLYNNSGQQQFSGLINTNGYVSGQGEVWQKT</sequence>
<keyword evidence="2" id="KW-1185">Reference proteome</keyword>
<evidence type="ECO:0000313" key="2">
    <source>
        <dbReference type="Proteomes" id="UP001372338"/>
    </source>
</evidence>
<dbReference type="Proteomes" id="UP001372338">
    <property type="component" value="Unassembled WGS sequence"/>
</dbReference>
<evidence type="ECO:0000313" key="1">
    <source>
        <dbReference type="EMBL" id="KAK7277065.1"/>
    </source>
</evidence>
<organism evidence="1 2">
    <name type="scientific">Crotalaria pallida</name>
    <name type="common">Smooth rattlebox</name>
    <name type="synonym">Crotalaria striata</name>
    <dbReference type="NCBI Taxonomy" id="3830"/>
    <lineage>
        <taxon>Eukaryota</taxon>
        <taxon>Viridiplantae</taxon>
        <taxon>Streptophyta</taxon>
        <taxon>Embryophyta</taxon>
        <taxon>Tracheophyta</taxon>
        <taxon>Spermatophyta</taxon>
        <taxon>Magnoliopsida</taxon>
        <taxon>eudicotyledons</taxon>
        <taxon>Gunneridae</taxon>
        <taxon>Pentapetalae</taxon>
        <taxon>rosids</taxon>
        <taxon>fabids</taxon>
        <taxon>Fabales</taxon>
        <taxon>Fabaceae</taxon>
        <taxon>Papilionoideae</taxon>
        <taxon>50 kb inversion clade</taxon>
        <taxon>genistoids sensu lato</taxon>
        <taxon>core genistoids</taxon>
        <taxon>Crotalarieae</taxon>
        <taxon>Crotalaria</taxon>
    </lineage>
</organism>
<comment type="caution">
    <text evidence="1">The sequence shown here is derived from an EMBL/GenBank/DDBJ whole genome shotgun (WGS) entry which is preliminary data.</text>
</comment>
<dbReference type="AlphaFoldDB" id="A0AAN9FPH1"/>
<proteinExistence type="predicted"/>
<name>A0AAN9FPH1_CROPI</name>